<evidence type="ECO:0000313" key="3">
    <source>
        <dbReference type="Proteomes" id="UP000242770"/>
    </source>
</evidence>
<accession>A0A0F7S7Q3</accession>
<dbReference type="EMBL" id="CCFA01000822">
    <property type="protein sequence ID" value="CDW96738.1"/>
    <property type="molecule type" value="Genomic_DNA"/>
</dbReference>
<protein>
    <submittedName>
        <fullName evidence="2">Uncharacterized protein</fullName>
    </submittedName>
</protein>
<gene>
    <name evidence="2" type="primary">SSCI15950.1</name>
</gene>
<feature type="region of interest" description="Disordered" evidence="1">
    <location>
        <begin position="1"/>
        <end position="25"/>
    </location>
</feature>
<feature type="non-terminal residue" evidence="2">
    <location>
        <position position="108"/>
    </location>
</feature>
<evidence type="ECO:0000313" key="2">
    <source>
        <dbReference type="EMBL" id="CDW96738.1"/>
    </source>
</evidence>
<dbReference type="AlphaFoldDB" id="A0A0F7S7Q3"/>
<name>A0A0F7S7Q3_9BASI</name>
<keyword evidence="3" id="KW-1185">Reference proteome</keyword>
<organism evidence="2 3">
    <name type="scientific">Sporisorium scitamineum</name>
    <dbReference type="NCBI Taxonomy" id="49012"/>
    <lineage>
        <taxon>Eukaryota</taxon>
        <taxon>Fungi</taxon>
        <taxon>Dikarya</taxon>
        <taxon>Basidiomycota</taxon>
        <taxon>Ustilaginomycotina</taxon>
        <taxon>Ustilaginomycetes</taxon>
        <taxon>Ustilaginales</taxon>
        <taxon>Ustilaginaceae</taxon>
        <taxon>Sporisorium</taxon>
    </lineage>
</organism>
<evidence type="ECO:0000256" key="1">
    <source>
        <dbReference type="SAM" id="MobiDB-lite"/>
    </source>
</evidence>
<dbReference type="STRING" id="49012.A0A0F7S7Q3"/>
<dbReference type="Proteomes" id="UP000242770">
    <property type="component" value="Unassembled WGS sequence"/>
</dbReference>
<proteinExistence type="predicted"/>
<reference evidence="3" key="1">
    <citation type="submission" date="2014-06" db="EMBL/GenBank/DDBJ databases">
        <authorList>
            <person name="Berkman P.J."/>
        </authorList>
    </citation>
    <scope>NUCLEOTIDE SEQUENCE [LARGE SCALE GENOMIC DNA]</scope>
</reference>
<sequence length="108" mass="11576">MQSIQAAERGIGSTQGGSESGQEGFFWSQESDGISIRYGTFHTQDEQDISTLLKDLSLAALAKQISAGNTDELDLTKIAPDLSAKLGLQPDPRLLANLLKTANRKDLA</sequence>